<dbReference type="Pfam" id="PF17209">
    <property type="entry name" value="Hfq"/>
    <property type="match status" value="1"/>
</dbReference>
<evidence type="ECO:0000259" key="3">
    <source>
        <dbReference type="PROSITE" id="PS52002"/>
    </source>
</evidence>
<evidence type="ECO:0000256" key="1">
    <source>
        <dbReference type="ARBA" id="ARBA00022884"/>
    </source>
</evidence>
<dbReference type="PANTHER" id="PTHR34772:SF1">
    <property type="entry name" value="RNA-BINDING PROTEIN HFQ"/>
    <property type="match status" value="1"/>
</dbReference>
<dbReference type="InterPro" id="IPR010920">
    <property type="entry name" value="LSM_dom_sf"/>
</dbReference>
<proteinExistence type="predicted"/>
<organism evidence="4 5">
    <name type="scientific">Luteitalea pratensis</name>
    <dbReference type="NCBI Taxonomy" id="1855912"/>
    <lineage>
        <taxon>Bacteria</taxon>
        <taxon>Pseudomonadati</taxon>
        <taxon>Acidobacteriota</taxon>
        <taxon>Vicinamibacteria</taxon>
        <taxon>Vicinamibacterales</taxon>
        <taxon>Vicinamibacteraceae</taxon>
        <taxon>Luteitalea</taxon>
    </lineage>
</organism>
<dbReference type="STRING" id="1855912.LuPra_04433"/>
<name>A0A143PS89_LUTPR</name>
<dbReference type="EMBL" id="CP015136">
    <property type="protein sequence ID" value="AMY11186.1"/>
    <property type="molecule type" value="Genomic_DNA"/>
</dbReference>
<dbReference type="RefSeq" id="WP_110172758.1">
    <property type="nucleotide sequence ID" value="NZ_CP015136.1"/>
</dbReference>
<dbReference type="GO" id="GO:0006355">
    <property type="term" value="P:regulation of DNA-templated transcription"/>
    <property type="evidence" value="ECO:0007669"/>
    <property type="project" value="InterPro"/>
</dbReference>
<dbReference type="OrthoDB" id="9799751at2"/>
<dbReference type="InterPro" id="IPR047575">
    <property type="entry name" value="Sm"/>
</dbReference>
<dbReference type="AlphaFoldDB" id="A0A143PS89"/>
<keyword evidence="1" id="KW-0694">RNA-binding</keyword>
<keyword evidence="5" id="KW-1185">Reference proteome</keyword>
<dbReference type="GO" id="GO:0003723">
    <property type="term" value="F:RNA binding"/>
    <property type="evidence" value="ECO:0007669"/>
    <property type="project" value="UniProtKB-KW"/>
</dbReference>
<dbReference type="InterPro" id="IPR005001">
    <property type="entry name" value="Hfq"/>
</dbReference>
<dbReference type="KEGG" id="abac:LuPra_04433"/>
<dbReference type="PROSITE" id="PS52002">
    <property type="entry name" value="SM"/>
    <property type="match status" value="1"/>
</dbReference>
<protein>
    <submittedName>
        <fullName evidence="4">Host factor-I protein</fullName>
    </submittedName>
</protein>
<feature type="domain" description="Sm" evidence="3">
    <location>
        <begin position="17"/>
        <end position="77"/>
    </location>
</feature>
<dbReference type="SUPFAM" id="SSF50182">
    <property type="entry name" value="Sm-like ribonucleoproteins"/>
    <property type="match status" value="1"/>
</dbReference>
<accession>A0A143PS89</accession>
<dbReference type="GO" id="GO:0045974">
    <property type="term" value="P:regulation of translation, ncRNA-mediated"/>
    <property type="evidence" value="ECO:0007669"/>
    <property type="project" value="TreeGrafter"/>
</dbReference>
<keyword evidence="2" id="KW-0346">Stress response</keyword>
<reference evidence="4 5" key="1">
    <citation type="journal article" date="2016" name="Genome Announc.">
        <title>First Complete Genome Sequence of a Subdivision 6 Acidobacterium Strain.</title>
        <authorList>
            <person name="Huang S."/>
            <person name="Vieira S."/>
            <person name="Bunk B."/>
            <person name="Riedel T."/>
            <person name="Sproer C."/>
            <person name="Overmann J."/>
        </authorList>
    </citation>
    <scope>NUCLEOTIDE SEQUENCE [LARGE SCALE GENOMIC DNA]</scope>
    <source>
        <strain evidence="5">DSM 100886 HEG_-6_39</strain>
    </source>
</reference>
<dbReference type="GO" id="GO:0005829">
    <property type="term" value="C:cytosol"/>
    <property type="evidence" value="ECO:0007669"/>
    <property type="project" value="TreeGrafter"/>
</dbReference>
<evidence type="ECO:0000313" key="4">
    <source>
        <dbReference type="EMBL" id="AMY11186.1"/>
    </source>
</evidence>
<dbReference type="Proteomes" id="UP000076079">
    <property type="component" value="Chromosome"/>
</dbReference>
<gene>
    <name evidence="4" type="primary">hfq</name>
    <name evidence="4" type="ORF">LuPra_04433</name>
</gene>
<dbReference type="PANTHER" id="PTHR34772">
    <property type="entry name" value="RNA-BINDING PROTEIN HFQ"/>
    <property type="match status" value="1"/>
</dbReference>
<dbReference type="NCBIfam" id="TIGR02383">
    <property type="entry name" value="Hfq"/>
    <property type="match status" value="1"/>
</dbReference>
<evidence type="ECO:0000313" key="5">
    <source>
        <dbReference type="Proteomes" id="UP000076079"/>
    </source>
</evidence>
<dbReference type="CDD" id="cd01716">
    <property type="entry name" value="Hfq"/>
    <property type="match status" value="1"/>
</dbReference>
<reference evidence="5" key="2">
    <citation type="submission" date="2016-04" db="EMBL/GenBank/DDBJ databases">
        <title>First Complete Genome Sequence of a Subdivision 6 Acidobacterium.</title>
        <authorList>
            <person name="Huang S."/>
            <person name="Vieira S."/>
            <person name="Bunk B."/>
            <person name="Riedel T."/>
            <person name="Sproeer C."/>
            <person name="Overmann J."/>
        </authorList>
    </citation>
    <scope>NUCLEOTIDE SEQUENCE [LARGE SCALE GENOMIC DNA]</scope>
    <source>
        <strain evidence="5">DSM 100886 HEG_-6_39</strain>
    </source>
</reference>
<sequence length="88" mass="10055">MPTHRESKPSAPPNIQDVFLNSARRERLVVQIRLMDGQVLEGRIKNFDRFALVIDHEGADHMVFKHAISTIRSNRSVPNYFSSATHEA</sequence>
<evidence type="ECO:0000256" key="2">
    <source>
        <dbReference type="ARBA" id="ARBA00023016"/>
    </source>
</evidence>
<dbReference type="GO" id="GO:0043487">
    <property type="term" value="P:regulation of RNA stability"/>
    <property type="evidence" value="ECO:0007669"/>
    <property type="project" value="TreeGrafter"/>
</dbReference>
<dbReference type="Gene3D" id="2.30.30.100">
    <property type="match status" value="1"/>
</dbReference>